<comment type="catalytic activity">
    <reaction evidence="3">
        <text>2 a mycocerosyl-[mycocerosic acid synthase] + a phthiodiolone = a dimycocerosyl phthiodiolone + 2 holo-[mycocerosic acid synthase].</text>
        <dbReference type="EC" id="2.3.1.282"/>
    </reaction>
</comment>
<dbReference type="Gene3D" id="3.30.559.10">
    <property type="entry name" value="Chloramphenicol acetyltransferase-like domain"/>
    <property type="match status" value="1"/>
</dbReference>
<proteinExistence type="inferred from homology"/>
<evidence type="ECO:0000256" key="9">
    <source>
        <dbReference type="ARBA" id="ARBA00030465"/>
    </source>
</evidence>
<dbReference type="Proteomes" id="UP000718564">
    <property type="component" value="Unassembled WGS sequence"/>
</dbReference>
<evidence type="ECO:0000256" key="11">
    <source>
        <dbReference type="ARBA" id="ARBA00033407"/>
    </source>
</evidence>
<dbReference type="EC" id="2.3.1.282" evidence="5"/>
<evidence type="ECO:0000256" key="2">
    <source>
        <dbReference type="ARBA" id="ARBA00000625"/>
    </source>
</evidence>
<dbReference type="PANTHER" id="PTHR28037:SF1">
    <property type="entry name" value="ALCOHOL O-ACETYLTRANSFERASE 1-RELATED"/>
    <property type="match status" value="1"/>
</dbReference>
<dbReference type="Pfam" id="PF16911">
    <property type="entry name" value="PapA_C"/>
    <property type="match status" value="1"/>
</dbReference>
<keyword evidence="14" id="KW-1185">Reference proteome</keyword>
<dbReference type="RefSeq" id="WP_169157638.1">
    <property type="nucleotide sequence ID" value="NZ_CAWPJE010000261.1"/>
</dbReference>
<dbReference type="Gene3D" id="3.30.559.30">
    <property type="entry name" value="Nonribosomal peptide synthetase, condensation domain"/>
    <property type="match status" value="1"/>
</dbReference>
<dbReference type="EMBL" id="QMEB01000260">
    <property type="protein sequence ID" value="NMG22441.1"/>
    <property type="molecule type" value="Genomic_DNA"/>
</dbReference>
<dbReference type="InterPro" id="IPR052058">
    <property type="entry name" value="Alcohol_O-acetyltransferase"/>
</dbReference>
<keyword evidence="7" id="KW-0808">Transferase</keyword>
<feature type="domain" description="Phthiocerol/phthiodiolone dimycocerosyl transferase C-terminal" evidence="12">
    <location>
        <begin position="215"/>
        <end position="377"/>
    </location>
</feature>
<organism evidence="13 14">
    <name type="scientific">Brasilonema bromeliae SPC951</name>
    <dbReference type="NCBI Taxonomy" id="385972"/>
    <lineage>
        <taxon>Bacteria</taxon>
        <taxon>Bacillati</taxon>
        <taxon>Cyanobacteriota</taxon>
        <taxon>Cyanophyceae</taxon>
        <taxon>Nostocales</taxon>
        <taxon>Scytonemataceae</taxon>
        <taxon>Brasilonema</taxon>
        <taxon>Bromeliae group (in: Brasilonema)</taxon>
    </lineage>
</organism>
<evidence type="ECO:0000259" key="12">
    <source>
        <dbReference type="Pfam" id="PF16911"/>
    </source>
</evidence>
<evidence type="ECO:0000256" key="5">
    <source>
        <dbReference type="ARBA" id="ARBA00012866"/>
    </source>
</evidence>
<comment type="similarity">
    <text evidence="4">Belongs to the acyltransferase PapA5 family.</text>
</comment>
<evidence type="ECO:0000256" key="7">
    <source>
        <dbReference type="ARBA" id="ARBA00022679"/>
    </source>
</evidence>
<evidence type="ECO:0000256" key="3">
    <source>
        <dbReference type="ARBA" id="ARBA00001907"/>
    </source>
</evidence>
<dbReference type="InterPro" id="IPR023213">
    <property type="entry name" value="CAT-like_dom_sf"/>
</dbReference>
<sequence length="437" mass="48919">MMDNRELGKMEKAMETLNRDGAGFLVVTVGRIKGPLNAEMVRLALDLVQRRHPRLNSRIVGSLDNLHFQTGEMPLIPLRVVDKLHDEQWTDVVLEELNEKIDSSKGLLRAVLILPMNKSCVNYLILTVHHSISDGLSCLQLYSEILAYCQSFASNDPITQVISLPTLPPVEELLPESKKELRKEPLRNLPEPLGVETLGFEKCVPMELRRCGLVHRQLDAELTQQLVNICRQEKTTVQGALCAAMLFAAVRKIRTGQTNDVRVSCRSPIDLRQRLKPVISNGNMIALVSSVMSFHTLQLNTSFWELARDIKQQLHAGLEREEIFTGVLTFSQNVELLLRQPHEVLATVSVSNVGRVNIPRVYGSLELEEISFVPSIAAYGGVFYAAVTTFQGKIFLNFPFSEPAISLHTMENLINSAVSCIIDACQGYCQLKPNTHE</sequence>
<evidence type="ECO:0000313" key="14">
    <source>
        <dbReference type="Proteomes" id="UP000718564"/>
    </source>
</evidence>
<dbReference type="InterPro" id="IPR031641">
    <property type="entry name" value="PapA_C"/>
</dbReference>
<evidence type="ECO:0000256" key="8">
    <source>
        <dbReference type="ARBA" id="ARBA00023315"/>
    </source>
</evidence>
<evidence type="ECO:0000256" key="10">
    <source>
        <dbReference type="ARBA" id="ARBA00032317"/>
    </source>
</evidence>
<protein>
    <recommendedName>
        <fullName evidence="6">Phthiocerol/phthiodiolone dimycocerosyl transferase</fullName>
        <ecNumber evidence="5">2.3.1.282</ecNumber>
    </recommendedName>
    <alternativeName>
        <fullName evidence="11">Acyltransferase PapA5</fullName>
    </alternativeName>
    <alternativeName>
        <fullName evidence="9">Phthiocerol/phthiodiolone O-acyltransferase</fullName>
    </alternativeName>
    <alternativeName>
        <fullName evidence="10">Polyketide synthase-associated protein A5</fullName>
    </alternativeName>
</protein>
<evidence type="ECO:0000313" key="13">
    <source>
        <dbReference type="EMBL" id="NMG22441.1"/>
    </source>
</evidence>
<dbReference type="PANTHER" id="PTHR28037">
    <property type="entry name" value="ALCOHOL O-ACETYLTRANSFERASE 1-RELATED"/>
    <property type="match status" value="1"/>
</dbReference>
<gene>
    <name evidence="13" type="ORF">DP116_24535</name>
</gene>
<evidence type="ECO:0000256" key="1">
    <source>
        <dbReference type="ARBA" id="ARBA00000026"/>
    </source>
</evidence>
<dbReference type="SUPFAM" id="SSF52777">
    <property type="entry name" value="CoA-dependent acyltransferases"/>
    <property type="match status" value="2"/>
</dbReference>
<reference evidence="13 14" key="1">
    <citation type="submission" date="2018-06" db="EMBL/GenBank/DDBJ databases">
        <title>Comparative genomics of Brasilonema spp. strains.</title>
        <authorList>
            <person name="Alvarenga D.O."/>
            <person name="Fiore M.F."/>
            <person name="Varani A.M."/>
        </authorList>
    </citation>
    <scope>NUCLEOTIDE SEQUENCE [LARGE SCALE GENOMIC DNA]</scope>
    <source>
        <strain evidence="13 14">SPC951</strain>
    </source>
</reference>
<evidence type="ECO:0000256" key="4">
    <source>
        <dbReference type="ARBA" id="ARBA00006558"/>
    </source>
</evidence>
<comment type="catalytic activity">
    <reaction evidence="1">
        <text>2 a mycocerosyl-[mycocerosic acid synthase] + a phthiocerol = a dimycocerosyl phthiocerol + 2 holo-[mycocerosic acid synthase].</text>
        <dbReference type="EC" id="2.3.1.282"/>
    </reaction>
</comment>
<comment type="caution">
    <text evidence="13">The sequence shown here is derived from an EMBL/GenBank/DDBJ whole genome shotgun (WGS) entry which is preliminary data.</text>
</comment>
<keyword evidence="8" id="KW-0012">Acyltransferase</keyword>
<evidence type="ECO:0000256" key="6">
    <source>
        <dbReference type="ARBA" id="ARBA00013449"/>
    </source>
</evidence>
<accession>A0ABX1PFR8</accession>
<comment type="catalytic activity">
    <reaction evidence="2">
        <text>2 a mycocerosyl-[mycocerosic acid synthase] + a phenolphthiocerol = a dimycocerosyl phenolphthiocerol + 2 holo-[mycocerosic acid synthase].</text>
        <dbReference type="EC" id="2.3.1.282"/>
    </reaction>
</comment>
<name>A0ABX1PFR8_9CYAN</name>